<comment type="caution">
    <text evidence="2">The sequence shown here is derived from an EMBL/GenBank/DDBJ whole genome shotgun (WGS) entry which is preliminary data.</text>
</comment>
<dbReference type="OrthoDB" id="2679795at2"/>
<evidence type="ECO:0000313" key="3">
    <source>
        <dbReference type="Proteomes" id="UP000010523"/>
    </source>
</evidence>
<name>I3DWD0_BACMT</name>
<keyword evidence="1" id="KW-0175">Coiled coil</keyword>
<organism evidence="2 3">
    <name type="scientific">Bacillus methanolicus PB1</name>
    <dbReference type="NCBI Taxonomy" id="997296"/>
    <lineage>
        <taxon>Bacteria</taxon>
        <taxon>Bacillati</taxon>
        <taxon>Bacillota</taxon>
        <taxon>Bacilli</taxon>
        <taxon>Bacillales</taxon>
        <taxon>Bacillaceae</taxon>
        <taxon>Bacillus</taxon>
    </lineage>
</organism>
<accession>I3DWD0</accession>
<dbReference type="RefSeq" id="WP_004437096.1">
    <property type="nucleotide sequence ID" value="NZ_AFEU01000003.1"/>
</dbReference>
<keyword evidence="3" id="KW-1185">Reference proteome</keyword>
<evidence type="ECO:0000256" key="1">
    <source>
        <dbReference type="SAM" id="Coils"/>
    </source>
</evidence>
<proteinExistence type="predicted"/>
<dbReference type="STRING" id="997296.PB1_13374"/>
<dbReference type="Proteomes" id="UP000010523">
    <property type="component" value="Unassembled WGS sequence"/>
</dbReference>
<sequence>MAKDRLDKMEEMLSTLISMVGNINDKQNQMVEKLDRVENRLDKVEERLDKLENNQKSMRDEIMAKLKDMQADQDHIWEKAVRNERELAKLKIHLQL</sequence>
<dbReference type="Gene3D" id="1.20.5.340">
    <property type="match status" value="1"/>
</dbReference>
<gene>
    <name evidence="2" type="ORF">PB1_13374</name>
</gene>
<dbReference type="PATRIC" id="fig|997296.3.peg.2824"/>
<protein>
    <submittedName>
        <fullName evidence="2">Uncharacterized protein</fullName>
    </submittedName>
</protein>
<feature type="coiled-coil region" evidence="1">
    <location>
        <begin position="27"/>
        <end position="68"/>
    </location>
</feature>
<reference evidence="2 3" key="1">
    <citation type="journal article" date="2012" name="Appl. Environ. Microbiol.">
        <title>Genome Sequence of Thermotolerant Bacillus methanolicus: Features and Regulation Related to Methylotrophy and Production of L-Lysine and L-Glutamate from Methanol.</title>
        <authorList>
            <person name="Heggeset T.M."/>
            <person name="Krog A."/>
            <person name="Balzer S."/>
            <person name="Wentzel A."/>
            <person name="Ellingsen T.E."/>
            <person name="Brautaset T."/>
        </authorList>
    </citation>
    <scope>NUCLEOTIDE SEQUENCE [LARGE SCALE GENOMIC DNA]</scope>
    <source>
        <strain evidence="2 3">PB1</strain>
    </source>
</reference>
<dbReference type="AlphaFoldDB" id="I3DWD0"/>
<dbReference type="SUPFAM" id="SSF57997">
    <property type="entry name" value="Tropomyosin"/>
    <property type="match status" value="1"/>
</dbReference>
<dbReference type="EMBL" id="AFEU01000003">
    <property type="protein sequence ID" value="EIJ78551.1"/>
    <property type="molecule type" value="Genomic_DNA"/>
</dbReference>
<evidence type="ECO:0000313" key="2">
    <source>
        <dbReference type="EMBL" id="EIJ78551.1"/>
    </source>
</evidence>